<keyword evidence="5" id="KW-0539">Nucleus</keyword>
<evidence type="ECO:0000256" key="5">
    <source>
        <dbReference type="ARBA" id="ARBA00023242"/>
    </source>
</evidence>
<dbReference type="Pfam" id="PF00072">
    <property type="entry name" value="Response_reg"/>
    <property type="match status" value="1"/>
</dbReference>
<dbReference type="GO" id="GO:0000160">
    <property type="term" value="P:phosphorelay signal transduction system"/>
    <property type="evidence" value="ECO:0007669"/>
    <property type="project" value="UniProtKB-KW"/>
</dbReference>
<keyword evidence="4" id="KW-0804">Transcription</keyword>
<dbReference type="PROSITE" id="PS00116">
    <property type="entry name" value="DNA_POLYMERASE_B"/>
    <property type="match status" value="1"/>
</dbReference>
<dbReference type="PANTHER" id="PTHR43874:SF206">
    <property type="entry name" value="RESPONSE REGULATOR RECEIVER DOMAIN PROTEIN"/>
    <property type="match status" value="1"/>
</dbReference>
<dbReference type="Gene3D" id="3.40.50.2300">
    <property type="match status" value="1"/>
</dbReference>
<evidence type="ECO:0000259" key="7">
    <source>
        <dbReference type="PROSITE" id="PS50110"/>
    </source>
</evidence>
<gene>
    <name evidence="8" type="ORF">HKW66_Vig0101740</name>
</gene>
<dbReference type="AlphaFoldDB" id="A0A8T0KLM6"/>
<evidence type="ECO:0000256" key="3">
    <source>
        <dbReference type="ARBA" id="ARBA00023015"/>
    </source>
</evidence>
<sequence length="266" mass="30579">MVIISFEKAFHEFPSNLRILAVDTDSTVLEFIKKICNKYCYEVITCTESLRATEILQERKHGIDLVLMEVHMPKMDGHEFLLANKKIDVPIIVMSWDDNKKSVMKSIKLGGCNYWIKPLHEDRLKNIKVDNVGESPSKKKSRIIWTSELHGKFVKAVNQIGLANAVPKKLVELMNIPGLTRNHVGSHLQKYRNTLKRKPQQSATDIPLHNHLHAEEALSMALNHPMAPYTTNFVFPQSSETMPNSVSVDTLQQQREMQQWMESFFL</sequence>
<dbReference type="GO" id="GO:0009736">
    <property type="term" value="P:cytokinin-activated signaling pathway"/>
    <property type="evidence" value="ECO:0007669"/>
    <property type="project" value="InterPro"/>
</dbReference>
<dbReference type="PANTHER" id="PTHR43874">
    <property type="entry name" value="TWO-COMPONENT RESPONSE REGULATOR"/>
    <property type="match status" value="1"/>
</dbReference>
<dbReference type="InterPro" id="IPR001789">
    <property type="entry name" value="Sig_transdc_resp-reg_receiver"/>
</dbReference>
<accession>A0A8T0KLM6</accession>
<feature type="domain" description="Response regulatory" evidence="7">
    <location>
        <begin position="18"/>
        <end position="132"/>
    </location>
</feature>
<organism evidence="8 9">
    <name type="scientific">Phaseolus angularis</name>
    <name type="common">Azuki bean</name>
    <name type="synonym">Vigna angularis</name>
    <dbReference type="NCBI Taxonomy" id="3914"/>
    <lineage>
        <taxon>Eukaryota</taxon>
        <taxon>Viridiplantae</taxon>
        <taxon>Streptophyta</taxon>
        <taxon>Embryophyta</taxon>
        <taxon>Tracheophyta</taxon>
        <taxon>Spermatophyta</taxon>
        <taxon>Magnoliopsida</taxon>
        <taxon>eudicotyledons</taxon>
        <taxon>Gunneridae</taxon>
        <taxon>Pentapetalae</taxon>
        <taxon>rosids</taxon>
        <taxon>fabids</taxon>
        <taxon>Fabales</taxon>
        <taxon>Fabaceae</taxon>
        <taxon>Papilionoideae</taxon>
        <taxon>50 kb inversion clade</taxon>
        <taxon>NPAAA clade</taxon>
        <taxon>indigoferoid/millettioid clade</taxon>
        <taxon>Phaseoleae</taxon>
        <taxon>Vigna</taxon>
    </lineage>
</organism>
<comment type="subcellular location">
    <subcellularLocation>
        <location evidence="1">Nucleus</location>
    </subcellularLocation>
</comment>
<dbReference type="EMBL" id="JABFOF010000004">
    <property type="protein sequence ID" value="KAG2399972.1"/>
    <property type="molecule type" value="Genomic_DNA"/>
</dbReference>
<dbReference type="NCBIfam" id="TIGR01557">
    <property type="entry name" value="myb_SHAQKYF"/>
    <property type="match status" value="1"/>
</dbReference>
<dbReference type="Pfam" id="PF00249">
    <property type="entry name" value="Myb_DNA-binding"/>
    <property type="match status" value="1"/>
</dbReference>
<evidence type="ECO:0000256" key="2">
    <source>
        <dbReference type="ARBA" id="ARBA00023012"/>
    </source>
</evidence>
<name>A0A8T0KLM6_PHAAN</name>
<dbReference type="InterPro" id="IPR011006">
    <property type="entry name" value="CheY-like_superfamily"/>
</dbReference>
<dbReference type="InterPro" id="IPR006447">
    <property type="entry name" value="Myb_dom_plants"/>
</dbReference>
<comment type="caution">
    <text evidence="6">Lacks conserved residue(s) required for the propagation of feature annotation.</text>
</comment>
<protein>
    <submittedName>
        <fullName evidence="8">Two-component response regulator</fullName>
    </submittedName>
</protein>
<dbReference type="Proteomes" id="UP000743370">
    <property type="component" value="Unassembled WGS sequence"/>
</dbReference>
<comment type="caution">
    <text evidence="8">The sequence shown here is derived from an EMBL/GenBank/DDBJ whole genome shotgun (WGS) entry which is preliminary data.</text>
</comment>
<evidence type="ECO:0000256" key="1">
    <source>
        <dbReference type="ARBA" id="ARBA00004123"/>
    </source>
</evidence>
<evidence type="ECO:0000313" key="9">
    <source>
        <dbReference type="Proteomes" id="UP000743370"/>
    </source>
</evidence>
<evidence type="ECO:0000256" key="4">
    <source>
        <dbReference type="ARBA" id="ARBA00023163"/>
    </source>
</evidence>
<dbReference type="Gene3D" id="1.10.10.60">
    <property type="entry name" value="Homeodomain-like"/>
    <property type="match status" value="1"/>
</dbReference>
<dbReference type="GO" id="GO:0005634">
    <property type="term" value="C:nucleus"/>
    <property type="evidence" value="ECO:0007669"/>
    <property type="project" value="UniProtKB-SubCell"/>
</dbReference>
<evidence type="ECO:0000256" key="6">
    <source>
        <dbReference type="PROSITE-ProRule" id="PRU00169"/>
    </source>
</evidence>
<dbReference type="InterPro" id="IPR001005">
    <property type="entry name" value="SANT/Myb"/>
</dbReference>
<keyword evidence="3" id="KW-0805">Transcription regulation</keyword>
<dbReference type="SUPFAM" id="SSF52172">
    <property type="entry name" value="CheY-like"/>
    <property type="match status" value="1"/>
</dbReference>
<dbReference type="FunFam" id="1.10.10.60:FF:000007">
    <property type="entry name" value="Two-component response regulator"/>
    <property type="match status" value="1"/>
</dbReference>
<keyword evidence="2" id="KW-0902">Two-component regulatory system</keyword>
<dbReference type="InterPro" id="IPR045279">
    <property type="entry name" value="ARR-like"/>
</dbReference>
<proteinExistence type="predicted"/>
<dbReference type="CDD" id="cd17584">
    <property type="entry name" value="REC_typeB_ARR-like"/>
    <property type="match status" value="1"/>
</dbReference>
<dbReference type="InterPro" id="IPR009057">
    <property type="entry name" value="Homeodomain-like_sf"/>
</dbReference>
<dbReference type="SMART" id="SM00448">
    <property type="entry name" value="REC"/>
    <property type="match status" value="1"/>
</dbReference>
<reference evidence="8 9" key="1">
    <citation type="submission" date="2020-05" db="EMBL/GenBank/DDBJ databases">
        <title>Vigna angularis (adzuki bean) Var. LongXiaoDou No. 4 denovo assembly.</title>
        <authorList>
            <person name="Xiang H."/>
        </authorList>
    </citation>
    <scope>NUCLEOTIDE SEQUENCE [LARGE SCALE GENOMIC DNA]</scope>
    <source>
        <tissue evidence="8">Leaf</tissue>
    </source>
</reference>
<dbReference type="SUPFAM" id="SSF46689">
    <property type="entry name" value="Homeodomain-like"/>
    <property type="match status" value="1"/>
</dbReference>
<evidence type="ECO:0000313" key="8">
    <source>
        <dbReference type="EMBL" id="KAG2399972.1"/>
    </source>
</evidence>
<dbReference type="GO" id="GO:0003677">
    <property type="term" value="F:DNA binding"/>
    <property type="evidence" value="ECO:0007669"/>
    <property type="project" value="InterPro"/>
</dbReference>
<dbReference type="GO" id="GO:0000166">
    <property type="term" value="F:nucleotide binding"/>
    <property type="evidence" value="ECO:0007669"/>
    <property type="project" value="InterPro"/>
</dbReference>
<dbReference type="PROSITE" id="PS50110">
    <property type="entry name" value="RESPONSE_REGULATORY"/>
    <property type="match status" value="1"/>
</dbReference>
<dbReference type="InterPro" id="IPR017964">
    <property type="entry name" value="DNA-dir_DNA_pol_B_CS"/>
</dbReference>